<dbReference type="GO" id="GO:0045292">
    <property type="term" value="P:mRNA cis splicing, via spliceosome"/>
    <property type="evidence" value="ECO:0007669"/>
    <property type="project" value="TreeGrafter"/>
</dbReference>
<evidence type="ECO:0000313" key="3">
    <source>
        <dbReference type="Proteomes" id="UP000298652"/>
    </source>
</evidence>
<dbReference type="PANTHER" id="PTHR47539">
    <property type="entry name" value="PENTATRICOPEPTIDE REPEAT-CONTAINING PROTEIN OTP51, CHLOROPLASTIC"/>
    <property type="match status" value="1"/>
</dbReference>
<proteinExistence type="predicted"/>
<feature type="region of interest" description="Disordered" evidence="1">
    <location>
        <begin position="219"/>
        <end position="245"/>
    </location>
</feature>
<dbReference type="GO" id="GO:0000373">
    <property type="term" value="P:Group II intron splicing"/>
    <property type="evidence" value="ECO:0007669"/>
    <property type="project" value="TreeGrafter"/>
</dbReference>
<dbReference type="AlphaFoldDB" id="A0A4U6U7V3"/>
<dbReference type="EMBL" id="CM016557">
    <property type="protein sequence ID" value="TKW11810.1"/>
    <property type="molecule type" value="Genomic_DNA"/>
</dbReference>
<keyword evidence="3" id="KW-1185">Reference proteome</keyword>
<evidence type="ECO:0000256" key="1">
    <source>
        <dbReference type="SAM" id="MobiDB-lite"/>
    </source>
</evidence>
<reference evidence="2" key="1">
    <citation type="submission" date="2019-03" db="EMBL/GenBank/DDBJ databases">
        <title>WGS assembly of Setaria viridis.</title>
        <authorList>
            <person name="Huang P."/>
            <person name="Jenkins J."/>
            <person name="Grimwood J."/>
            <person name="Barry K."/>
            <person name="Healey A."/>
            <person name="Mamidi S."/>
            <person name="Sreedasyam A."/>
            <person name="Shu S."/>
            <person name="Feldman M."/>
            <person name="Wu J."/>
            <person name="Yu Y."/>
            <person name="Chen C."/>
            <person name="Johnson J."/>
            <person name="Rokhsar D."/>
            <person name="Baxter I."/>
            <person name="Schmutz J."/>
            <person name="Brutnell T."/>
            <person name="Kellogg E."/>
        </authorList>
    </citation>
    <scope>NUCLEOTIDE SEQUENCE [LARGE SCALE GENOMIC DNA]</scope>
</reference>
<dbReference type="Gramene" id="TKW11810">
    <property type="protein sequence ID" value="TKW11810"/>
    <property type="gene ID" value="SEVIR_6G256733v2"/>
</dbReference>
<gene>
    <name evidence="2" type="ORF">SEVIR_6G256733v2</name>
</gene>
<feature type="compositionally biased region" description="Basic residues" evidence="1">
    <location>
        <begin position="234"/>
        <end position="245"/>
    </location>
</feature>
<protein>
    <submittedName>
        <fullName evidence="2">Uncharacterized protein</fullName>
    </submittedName>
</protein>
<dbReference type="GO" id="GO:0048564">
    <property type="term" value="P:photosystem I assembly"/>
    <property type="evidence" value="ECO:0007669"/>
    <property type="project" value="TreeGrafter"/>
</dbReference>
<evidence type="ECO:0000313" key="2">
    <source>
        <dbReference type="EMBL" id="TKW11810.1"/>
    </source>
</evidence>
<sequence>MSATRSPAHECDGPWNYYHCKHREITYSRRCVFPDPSALLPTRVFFRAPGHQAPRSGCPTAPIGHAPAAPRRFAVSRPRAASALEALVLESDDEDGDDADEEAEVEEEVGTGLFQGEAWAAGAHERDAVRSPVLQVFEIEELPEQWRRSRIAWLYKELPAFKHSTFTRILNAQRKWITQDGATGVVVHCLRIRNNDAAFRVPEADRAAAVRLGACRAHRQARNAEQGSNGTGGWRRRRSRGARAG</sequence>
<organism evidence="2 3">
    <name type="scientific">Setaria viridis</name>
    <name type="common">Green bristlegrass</name>
    <name type="synonym">Setaria italica subsp. viridis</name>
    <dbReference type="NCBI Taxonomy" id="4556"/>
    <lineage>
        <taxon>Eukaryota</taxon>
        <taxon>Viridiplantae</taxon>
        <taxon>Streptophyta</taxon>
        <taxon>Embryophyta</taxon>
        <taxon>Tracheophyta</taxon>
        <taxon>Spermatophyta</taxon>
        <taxon>Magnoliopsida</taxon>
        <taxon>Liliopsida</taxon>
        <taxon>Poales</taxon>
        <taxon>Poaceae</taxon>
        <taxon>PACMAD clade</taxon>
        <taxon>Panicoideae</taxon>
        <taxon>Panicodae</taxon>
        <taxon>Paniceae</taxon>
        <taxon>Cenchrinae</taxon>
        <taxon>Setaria</taxon>
    </lineage>
</organism>
<dbReference type="PANTHER" id="PTHR47539:SF1">
    <property type="entry name" value="PENTATRICOPEPTIDE REPEAT-CONTAINING PROTEIN OTP51, CHLOROPLASTIC"/>
    <property type="match status" value="1"/>
</dbReference>
<accession>A0A4U6U7V3</accession>
<dbReference type="InterPro" id="IPR052500">
    <property type="entry name" value="Chloro/Mito_RNA_Process"/>
</dbReference>
<name>A0A4U6U7V3_SETVI</name>
<dbReference type="Proteomes" id="UP000298652">
    <property type="component" value="Chromosome 6"/>
</dbReference>